<dbReference type="GO" id="GO:1901909">
    <property type="term" value="P:diadenosine hexaphosphate catabolic process"/>
    <property type="evidence" value="ECO:0007669"/>
    <property type="project" value="TreeGrafter"/>
</dbReference>
<dbReference type="OMA" id="EDQWPEM"/>
<evidence type="ECO:0000313" key="7">
    <source>
        <dbReference type="Proteomes" id="UP000005222"/>
    </source>
</evidence>
<evidence type="ECO:0000313" key="6">
    <source>
        <dbReference type="EMBL" id="CCE81724.1"/>
    </source>
</evidence>
<dbReference type="PANTHER" id="PTHR12629">
    <property type="entry name" value="DIPHOSPHOINOSITOL POLYPHOSPHATE PHOSPHOHYDROLASE"/>
    <property type="match status" value="1"/>
</dbReference>
<dbReference type="InterPro" id="IPR000086">
    <property type="entry name" value="NUDIX_hydrolase_dom"/>
</dbReference>
<dbReference type="GO" id="GO:1901911">
    <property type="term" value="P:adenosine 5'-(hexahydrogen pentaphosphate) catabolic process"/>
    <property type="evidence" value="ECO:0007669"/>
    <property type="project" value="TreeGrafter"/>
</dbReference>
<reference evidence="6 7" key="1">
    <citation type="journal article" date="2012" name="G3 (Bethesda)">
        <title>Pichia sorbitophila, an interspecies yeast hybrid reveals early steps of genome resolution following polyploidization.</title>
        <authorList>
            <person name="Leh Louis V."/>
            <person name="Despons L."/>
            <person name="Friedrich A."/>
            <person name="Martin T."/>
            <person name="Durrens P."/>
            <person name="Casaregola S."/>
            <person name="Neuveglise C."/>
            <person name="Fairhead C."/>
            <person name="Marck C."/>
            <person name="Cruz J.A."/>
            <person name="Straub M.L."/>
            <person name="Kugler V."/>
            <person name="Sacerdot C."/>
            <person name="Uzunov Z."/>
            <person name="Thierry A."/>
            <person name="Weiss S."/>
            <person name="Bleykasten C."/>
            <person name="De Montigny J."/>
            <person name="Jacques N."/>
            <person name="Jung P."/>
            <person name="Lemaire M."/>
            <person name="Mallet S."/>
            <person name="Morel G."/>
            <person name="Richard G.F."/>
            <person name="Sarkar A."/>
            <person name="Savel G."/>
            <person name="Schacherer J."/>
            <person name="Seret M.L."/>
            <person name="Talla E."/>
            <person name="Samson G."/>
            <person name="Jubin C."/>
            <person name="Poulain J."/>
            <person name="Vacherie B."/>
            <person name="Barbe V."/>
            <person name="Pelletier E."/>
            <person name="Sherman D.J."/>
            <person name="Westhof E."/>
            <person name="Weissenbach J."/>
            <person name="Baret P.V."/>
            <person name="Wincker P."/>
            <person name="Gaillardin C."/>
            <person name="Dujon B."/>
            <person name="Souciet J.L."/>
        </authorList>
    </citation>
    <scope>NUCLEOTIDE SEQUENCE [LARGE SCALE GENOMIC DNA]</scope>
    <source>
        <strain evidence="7">ATCC MYA-4447 / BCRC 22081 / CBS 7064 / NBRC 10061 / NRRL Y-12695</strain>
    </source>
</reference>
<evidence type="ECO:0000256" key="1">
    <source>
        <dbReference type="ARBA" id="ARBA00001946"/>
    </source>
</evidence>
<organism evidence="6 7">
    <name type="scientific">Pichia sorbitophila (strain ATCC MYA-4447 / BCRC 22081 / CBS 7064 / NBRC 10061 / NRRL Y-12695)</name>
    <name type="common">Hybrid yeast</name>
    <dbReference type="NCBI Taxonomy" id="559304"/>
    <lineage>
        <taxon>Eukaryota</taxon>
        <taxon>Fungi</taxon>
        <taxon>Dikarya</taxon>
        <taxon>Ascomycota</taxon>
        <taxon>Saccharomycotina</taxon>
        <taxon>Pichiomycetes</taxon>
        <taxon>Debaryomycetaceae</taxon>
        <taxon>Millerozyma</taxon>
    </lineage>
</organism>
<evidence type="ECO:0000259" key="5">
    <source>
        <dbReference type="PROSITE" id="PS51462"/>
    </source>
</evidence>
<dbReference type="CDD" id="cd04666">
    <property type="entry name" value="NUDIX_DIPP2_like_Nudt4"/>
    <property type="match status" value="1"/>
</dbReference>
<accession>G8YEX5</accession>
<dbReference type="GO" id="GO:0005634">
    <property type="term" value="C:nucleus"/>
    <property type="evidence" value="ECO:0007669"/>
    <property type="project" value="TreeGrafter"/>
</dbReference>
<dbReference type="FunCoup" id="G8YEX5">
    <property type="interactions" value="389"/>
</dbReference>
<dbReference type="SUPFAM" id="SSF55811">
    <property type="entry name" value="Nudix"/>
    <property type="match status" value="1"/>
</dbReference>
<dbReference type="GO" id="GO:0034431">
    <property type="term" value="F:bis(5'-adenosyl)-hexaphosphatase activity"/>
    <property type="evidence" value="ECO:0007669"/>
    <property type="project" value="TreeGrafter"/>
</dbReference>
<name>G8YEX5_PICSO</name>
<dbReference type="AlphaFoldDB" id="G8YEX5"/>
<dbReference type="InterPro" id="IPR047198">
    <property type="entry name" value="DDP-like_NUDIX"/>
</dbReference>
<dbReference type="GO" id="GO:1901907">
    <property type="term" value="P:diadenosine pentaphosphate catabolic process"/>
    <property type="evidence" value="ECO:0007669"/>
    <property type="project" value="TreeGrafter"/>
</dbReference>
<dbReference type="EMBL" id="FO082051">
    <property type="protein sequence ID" value="CCE81724.1"/>
    <property type="molecule type" value="Genomic_DNA"/>
</dbReference>
<proteinExistence type="predicted"/>
<feature type="domain" description="Nudix hydrolase" evidence="5">
    <location>
        <begin position="29"/>
        <end position="173"/>
    </location>
</feature>
<dbReference type="STRING" id="559304.G8YEX5"/>
<dbReference type="GO" id="GO:0046872">
    <property type="term" value="F:metal ion binding"/>
    <property type="evidence" value="ECO:0007669"/>
    <property type="project" value="UniProtKB-KW"/>
</dbReference>
<dbReference type="PROSITE" id="PS51462">
    <property type="entry name" value="NUDIX"/>
    <property type="match status" value="1"/>
</dbReference>
<dbReference type="GO" id="GO:0005737">
    <property type="term" value="C:cytoplasm"/>
    <property type="evidence" value="ECO:0007669"/>
    <property type="project" value="TreeGrafter"/>
</dbReference>
<dbReference type="Proteomes" id="UP000005222">
    <property type="component" value="Chromosome I"/>
</dbReference>
<dbReference type="eggNOG" id="KOG2839">
    <property type="taxonomic scope" value="Eukaryota"/>
</dbReference>
<keyword evidence="2" id="KW-0479">Metal-binding</keyword>
<evidence type="ECO:0000256" key="2">
    <source>
        <dbReference type="ARBA" id="ARBA00022723"/>
    </source>
</evidence>
<evidence type="ECO:0000256" key="4">
    <source>
        <dbReference type="ARBA" id="ARBA00022842"/>
    </source>
</evidence>
<dbReference type="OrthoDB" id="2011998at2759"/>
<gene>
    <name evidence="6" type="primary">Piso0_002390</name>
    <name evidence="6" type="ORF">GNLVRS01_PISO0I09138g</name>
</gene>
<comment type="cofactor">
    <cofactor evidence="1">
        <name>Mg(2+)</name>
        <dbReference type="ChEBI" id="CHEBI:18420"/>
    </cofactor>
</comment>
<keyword evidence="3" id="KW-0378">Hydrolase</keyword>
<dbReference type="GO" id="GO:0000298">
    <property type="term" value="F:endopolyphosphatase activity"/>
    <property type="evidence" value="ECO:0007669"/>
    <property type="project" value="TreeGrafter"/>
</dbReference>
<dbReference type="InterPro" id="IPR015797">
    <property type="entry name" value="NUDIX_hydrolase-like_dom_sf"/>
</dbReference>
<dbReference type="GO" id="GO:0034432">
    <property type="term" value="F:bis(5'-adenosyl)-pentaphosphatase activity"/>
    <property type="evidence" value="ECO:0007669"/>
    <property type="project" value="TreeGrafter"/>
</dbReference>
<dbReference type="HOGENOM" id="CLU_037162_5_3_1"/>
<keyword evidence="4" id="KW-0460">Magnesium</keyword>
<dbReference type="Gene3D" id="3.90.79.10">
    <property type="entry name" value="Nucleoside Triphosphate Pyrophosphohydrolase"/>
    <property type="match status" value="1"/>
</dbReference>
<dbReference type="PANTHER" id="PTHR12629:SF0">
    <property type="entry name" value="DIPHOSPHOINOSITOL-POLYPHOSPHATE DIPHOSPHATASE"/>
    <property type="match status" value="1"/>
</dbReference>
<dbReference type="GO" id="GO:0071543">
    <property type="term" value="P:diphosphoinositol polyphosphate metabolic process"/>
    <property type="evidence" value="ECO:0007669"/>
    <property type="project" value="TreeGrafter"/>
</dbReference>
<dbReference type="Pfam" id="PF00293">
    <property type="entry name" value="NUDIX"/>
    <property type="match status" value="1"/>
</dbReference>
<keyword evidence="7" id="KW-1185">Reference proteome</keyword>
<dbReference type="InParanoid" id="G8YEX5"/>
<sequence length="182" mass="20843">MMSSNPNLLEKSDHSRVGRINQRYNPESGARMIAGCLCFNSDKTKVIMISSSAHPGKWVLPKGGIELDEGDDFVISAVRETWEEAGCEGKILQKLPVVYDKRGSKAPVVKPRTEFDPQDVVPKSEFHFYEMMLEDLSQNWPEMDKRERRWCTYSEAKHELIKSNRPELVEALDSSSMVKDEY</sequence>
<protein>
    <submittedName>
        <fullName evidence="6">Piso0_002390 protein</fullName>
    </submittedName>
</protein>
<dbReference type="GO" id="GO:0008486">
    <property type="term" value="F:diphosphoinositol-polyphosphate diphosphatase activity"/>
    <property type="evidence" value="ECO:0007669"/>
    <property type="project" value="TreeGrafter"/>
</dbReference>
<evidence type="ECO:0000256" key="3">
    <source>
        <dbReference type="ARBA" id="ARBA00022801"/>
    </source>
</evidence>